<dbReference type="AlphaFoldDB" id="A0A347ULN8"/>
<evidence type="ECO:0000313" key="1">
    <source>
        <dbReference type="EMBL" id="AXX99766.1"/>
    </source>
</evidence>
<reference evidence="1 2" key="1">
    <citation type="submission" date="2018-09" db="EMBL/GenBank/DDBJ databases">
        <title>Profundibacter amoris BAR1 gen. nov., sp. nov., a new member of the Roseobacter clade isolated at Lokis Castle Vent Field on the Arctic Mid-Oceanic Ridge.</title>
        <authorList>
            <person name="Le Moine Bauer S."/>
            <person name="Sjoeberg A.G."/>
            <person name="L'Haridon S."/>
            <person name="Stokke R."/>
            <person name="Roalkvam I."/>
            <person name="Steen I.H."/>
            <person name="Dahle H."/>
        </authorList>
    </citation>
    <scope>NUCLEOTIDE SEQUENCE [LARGE SCALE GENOMIC DNA]</scope>
    <source>
        <strain evidence="1 2">BAR1</strain>
    </source>
</reference>
<dbReference type="InterPro" id="IPR010865">
    <property type="entry name" value="DUF1499"/>
</dbReference>
<keyword evidence="2" id="KW-1185">Reference proteome</keyword>
<dbReference type="RefSeq" id="WP_118944417.1">
    <property type="nucleotide sequence ID" value="NZ_CP032125.1"/>
</dbReference>
<name>A0A347ULN8_9RHOB</name>
<gene>
    <name evidence="1" type="ORF">BAR1_09425</name>
</gene>
<sequence length="155" mass="17004">MIRKTAINTAWLLLMVALSGLVYIRLAPDDVALVHVAPPSGATPDSPVIGQGSALFVADFNADPEQMWQMLQQVIQSTPRTKYLAGSVKEGMITFVTRSLVFGFPDYTTITVTQNEQGSRVTLFGRLRYGRSDFGVNAKRLRGWVKTLEALDQAG</sequence>
<accession>A0A347ULN8</accession>
<proteinExistence type="predicted"/>
<dbReference type="EMBL" id="CP032125">
    <property type="protein sequence ID" value="AXX99766.1"/>
    <property type="molecule type" value="Genomic_DNA"/>
</dbReference>
<dbReference type="KEGG" id="pamo:BAR1_09425"/>
<dbReference type="Pfam" id="PF07386">
    <property type="entry name" value="DUF1499"/>
    <property type="match status" value="1"/>
</dbReference>
<evidence type="ECO:0000313" key="2">
    <source>
        <dbReference type="Proteomes" id="UP000261704"/>
    </source>
</evidence>
<organism evidence="1 2">
    <name type="scientific">Profundibacter amoris</name>
    <dbReference type="NCBI Taxonomy" id="2171755"/>
    <lineage>
        <taxon>Bacteria</taxon>
        <taxon>Pseudomonadati</taxon>
        <taxon>Pseudomonadota</taxon>
        <taxon>Alphaproteobacteria</taxon>
        <taxon>Rhodobacterales</taxon>
        <taxon>Paracoccaceae</taxon>
        <taxon>Profundibacter</taxon>
    </lineage>
</organism>
<protein>
    <submittedName>
        <fullName evidence="1">DUF1499 domain-containing protein</fullName>
    </submittedName>
</protein>
<dbReference type="OrthoDB" id="8479024at2"/>
<dbReference type="Proteomes" id="UP000261704">
    <property type="component" value="Chromosome"/>
</dbReference>